<comment type="similarity">
    <text evidence="2 10">Belongs to the peptidase M14 family.</text>
</comment>
<dbReference type="PANTHER" id="PTHR11705:SF143">
    <property type="entry name" value="SLL0236 PROTEIN"/>
    <property type="match status" value="1"/>
</dbReference>
<keyword evidence="4" id="KW-0645">Protease</keyword>
<evidence type="ECO:0000256" key="10">
    <source>
        <dbReference type="PROSITE-ProRule" id="PRU01379"/>
    </source>
</evidence>
<dbReference type="GO" id="GO:0006508">
    <property type="term" value="P:proteolysis"/>
    <property type="evidence" value="ECO:0007669"/>
    <property type="project" value="UniProtKB-KW"/>
</dbReference>
<dbReference type="Pfam" id="PF00246">
    <property type="entry name" value="Peptidase_M14"/>
    <property type="match status" value="1"/>
</dbReference>
<comment type="cofactor">
    <cofactor evidence="1">
        <name>Zn(2+)</name>
        <dbReference type="ChEBI" id="CHEBI:29105"/>
    </cofactor>
</comment>
<dbReference type="PROSITE" id="PS52035">
    <property type="entry name" value="PEPTIDASE_M14"/>
    <property type="match status" value="1"/>
</dbReference>
<dbReference type="SUPFAM" id="SSF53187">
    <property type="entry name" value="Zn-dependent exopeptidases"/>
    <property type="match status" value="1"/>
</dbReference>
<feature type="non-terminal residue" evidence="12">
    <location>
        <position position="1"/>
    </location>
</feature>
<dbReference type="PANTHER" id="PTHR11705">
    <property type="entry name" value="PROTEASE FAMILY M14 CARBOXYPEPTIDASE A,B"/>
    <property type="match status" value="1"/>
</dbReference>
<dbReference type="FunFam" id="3.40.630.10:FF:000084">
    <property type="entry name" value="Carboxypeptidase B2"/>
    <property type="match status" value="1"/>
</dbReference>
<dbReference type="EMBL" id="OB660226">
    <property type="protein sequence ID" value="CAD7223589.1"/>
    <property type="molecule type" value="Genomic_DNA"/>
</dbReference>
<accession>A0A7R8W3B4</accession>
<keyword evidence="5" id="KW-0479">Metal-binding</keyword>
<evidence type="ECO:0000256" key="6">
    <source>
        <dbReference type="ARBA" id="ARBA00022729"/>
    </source>
</evidence>
<evidence type="ECO:0000259" key="11">
    <source>
        <dbReference type="PROSITE" id="PS52035"/>
    </source>
</evidence>
<reference evidence="12" key="1">
    <citation type="submission" date="2020-11" db="EMBL/GenBank/DDBJ databases">
        <authorList>
            <person name="Tran Van P."/>
        </authorList>
    </citation>
    <scope>NUCLEOTIDE SEQUENCE</scope>
</reference>
<dbReference type="Gene3D" id="3.40.630.10">
    <property type="entry name" value="Zn peptidases"/>
    <property type="match status" value="1"/>
</dbReference>
<proteinExistence type="inferred from homology"/>
<dbReference type="AlphaFoldDB" id="A0A7R8W3B4"/>
<dbReference type="InterPro" id="IPR000834">
    <property type="entry name" value="Peptidase_M14"/>
</dbReference>
<evidence type="ECO:0000256" key="2">
    <source>
        <dbReference type="ARBA" id="ARBA00005988"/>
    </source>
</evidence>
<dbReference type="GO" id="GO:0005615">
    <property type="term" value="C:extracellular space"/>
    <property type="evidence" value="ECO:0007669"/>
    <property type="project" value="TreeGrafter"/>
</dbReference>
<evidence type="ECO:0000256" key="1">
    <source>
        <dbReference type="ARBA" id="ARBA00001947"/>
    </source>
</evidence>
<evidence type="ECO:0000256" key="9">
    <source>
        <dbReference type="ARBA" id="ARBA00023049"/>
    </source>
</evidence>
<sequence length="196" mass="22754">IEEFLEDLATSRSWVSKSIIAKTLEGRNVQLIHFNPGGSTERIWIDGGIHAREWITHATITYLLNQLINNYEENQGLADRFDWYFVPVINPDGYVYTWLQDRMWRKNRNPNLGRGICYGVDLNRNYASKFHHEENTCSETYPGTHPFSEEETSGIRDTVLRYAPFQLMLNVHSYSQLVLYPWGFTGSDTNDAEAQV</sequence>
<dbReference type="GO" id="GO:0004181">
    <property type="term" value="F:metallocarboxypeptidase activity"/>
    <property type="evidence" value="ECO:0007669"/>
    <property type="project" value="InterPro"/>
</dbReference>
<keyword evidence="7" id="KW-0378">Hydrolase</keyword>
<dbReference type="SMART" id="SM00631">
    <property type="entry name" value="Zn_pept"/>
    <property type="match status" value="1"/>
</dbReference>
<comment type="caution">
    <text evidence="10">Lacks conserved residue(s) required for the propagation of feature annotation.</text>
</comment>
<evidence type="ECO:0000256" key="4">
    <source>
        <dbReference type="ARBA" id="ARBA00022670"/>
    </source>
</evidence>
<dbReference type="OrthoDB" id="3626597at2759"/>
<evidence type="ECO:0000256" key="8">
    <source>
        <dbReference type="ARBA" id="ARBA00022833"/>
    </source>
</evidence>
<dbReference type="InterPro" id="IPR057247">
    <property type="entry name" value="CARBOXYPEPT_ZN_2"/>
</dbReference>
<evidence type="ECO:0000256" key="7">
    <source>
        <dbReference type="ARBA" id="ARBA00022801"/>
    </source>
</evidence>
<organism evidence="12">
    <name type="scientific">Cyprideis torosa</name>
    <dbReference type="NCBI Taxonomy" id="163714"/>
    <lineage>
        <taxon>Eukaryota</taxon>
        <taxon>Metazoa</taxon>
        <taxon>Ecdysozoa</taxon>
        <taxon>Arthropoda</taxon>
        <taxon>Crustacea</taxon>
        <taxon>Oligostraca</taxon>
        <taxon>Ostracoda</taxon>
        <taxon>Podocopa</taxon>
        <taxon>Podocopida</taxon>
        <taxon>Cytherocopina</taxon>
        <taxon>Cytheroidea</taxon>
        <taxon>Cytherideidae</taxon>
        <taxon>Cyprideis</taxon>
    </lineage>
</organism>
<name>A0A7R8W3B4_9CRUS</name>
<gene>
    <name evidence="12" type="ORF">CTOB1V02_LOCUS1570</name>
</gene>
<keyword evidence="9" id="KW-0482">Metalloprotease</keyword>
<feature type="domain" description="Peptidase M14" evidence="11">
    <location>
        <begin position="1"/>
        <end position="196"/>
    </location>
</feature>
<evidence type="ECO:0000313" key="12">
    <source>
        <dbReference type="EMBL" id="CAD7223589.1"/>
    </source>
</evidence>
<evidence type="ECO:0000256" key="5">
    <source>
        <dbReference type="ARBA" id="ARBA00022723"/>
    </source>
</evidence>
<dbReference type="GO" id="GO:0008270">
    <property type="term" value="F:zinc ion binding"/>
    <property type="evidence" value="ECO:0007669"/>
    <property type="project" value="InterPro"/>
</dbReference>
<evidence type="ECO:0000256" key="3">
    <source>
        <dbReference type="ARBA" id="ARBA00022645"/>
    </source>
</evidence>
<dbReference type="PROSITE" id="PS00133">
    <property type="entry name" value="CARBOXYPEPT_ZN_2"/>
    <property type="match status" value="1"/>
</dbReference>
<keyword evidence="8" id="KW-0862">Zinc</keyword>
<keyword evidence="6" id="KW-0732">Signal</keyword>
<protein>
    <recommendedName>
        <fullName evidence="11">Peptidase M14 domain-containing protein</fullName>
    </recommendedName>
</protein>
<keyword evidence="3" id="KW-0121">Carboxypeptidase</keyword>
<dbReference type="PRINTS" id="PR00765">
    <property type="entry name" value="CRBOXYPTASEA"/>
</dbReference>